<feature type="transmembrane region" description="Helical" evidence="1">
    <location>
        <begin position="25"/>
        <end position="46"/>
    </location>
</feature>
<organism evidence="3 5">
    <name type="scientific">Streptococcus dysgalactiae subsp. equisimilis</name>
    <name type="common">Streptococcus equisimilis</name>
    <dbReference type="NCBI Taxonomy" id="119602"/>
    <lineage>
        <taxon>Bacteria</taxon>
        <taxon>Bacillati</taxon>
        <taxon>Bacillota</taxon>
        <taxon>Bacilli</taxon>
        <taxon>Lactobacillales</taxon>
        <taxon>Streptococcaceae</taxon>
        <taxon>Streptococcus</taxon>
    </lineage>
</organism>
<name>A0A9X8T4Q9_STREQ</name>
<dbReference type="EMBL" id="UHFO01000001">
    <property type="protein sequence ID" value="SUN63847.1"/>
    <property type="molecule type" value="Genomic_DNA"/>
</dbReference>
<protein>
    <submittedName>
        <fullName evidence="3">Uncharacterized protein</fullName>
    </submittedName>
</protein>
<evidence type="ECO:0000313" key="4">
    <source>
        <dbReference type="Proteomes" id="UP000249571"/>
    </source>
</evidence>
<proteinExistence type="predicted"/>
<dbReference type="AlphaFoldDB" id="A0A9X8T4Q9"/>
<gene>
    <name evidence="3" type="ORF">NCTC11564_01178</name>
    <name evidence="2" type="ORF">NCTC6179_00994</name>
</gene>
<keyword evidence="1" id="KW-1133">Transmembrane helix</keyword>
<accession>A0A9X8T4Q9</accession>
<sequence length="61" mass="6867">MVFCYEIVTSYRLVKKANARSGMKHLVTTDIVMMTLVSVMIFEALVPVTNRSNKGLVLFLS</sequence>
<dbReference type="RefSeq" id="WP_014612213.1">
    <property type="nucleotide sequence ID" value="NZ_CABEIS010000001.1"/>
</dbReference>
<evidence type="ECO:0000313" key="2">
    <source>
        <dbReference type="EMBL" id="SQF66823.1"/>
    </source>
</evidence>
<dbReference type="Proteomes" id="UP000249571">
    <property type="component" value="Chromosome 1"/>
</dbReference>
<keyword evidence="1" id="KW-0472">Membrane</keyword>
<dbReference type="EMBL" id="LS483361">
    <property type="protein sequence ID" value="SQF66823.1"/>
    <property type="molecule type" value="Genomic_DNA"/>
</dbReference>
<keyword evidence="1" id="KW-0812">Transmembrane</keyword>
<reference evidence="4 5" key="1">
    <citation type="submission" date="2018-06" db="EMBL/GenBank/DDBJ databases">
        <authorList>
            <consortium name="Pathogen Informatics"/>
            <person name="Doyle S."/>
        </authorList>
    </citation>
    <scope>NUCLEOTIDE SEQUENCE [LARGE SCALE GENOMIC DNA]</scope>
    <source>
        <strain evidence="3 5">NCTC11564</strain>
        <strain evidence="2 4">NCTC6179</strain>
    </source>
</reference>
<dbReference type="Proteomes" id="UP000254559">
    <property type="component" value="Unassembled WGS sequence"/>
</dbReference>
<evidence type="ECO:0000256" key="1">
    <source>
        <dbReference type="SAM" id="Phobius"/>
    </source>
</evidence>
<evidence type="ECO:0000313" key="5">
    <source>
        <dbReference type="Proteomes" id="UP000254559"/>
    </source>
</evidence>
<evidence type="ECO:0000313" key="3">
    <source>
        <dbReference type="EMBL" id="SUN63847.1"/>
    </source>
</evidence>